<dbReference type="Proteomes" id="UP000196980">
    <property type="component" value="Chromosome"/>
</dbReference>
<name>A0ABD7BYH8_XYLFS</name>
<dbReference type="KEGG" id="xfh:XFHB_07000"/>
<evidence type="ECO:0000313" key="1">
    <source>
        <dbReference type="EMBL" id="QPB72561.1"/>
    </source>
</evidence>
<dbReference type="AlphaFoldDB" id="A0ABD7BYH8"/>
<dbReference type="EMBL" id="CP009885">
    <property type="protein sequence ID" value="QPB72561.1"/>
    <property type="molecule type" value="Genomic_DNA"/>
</dbReference>
<organism evidence="1 2">
    <name type="scientific">Xylella fastidiosa</name>
    <dbReference type="NCBI Taxonomy" id="2371"/>
    <lineage>
        <taxon>Bacteria</taxon>
        <taxon>Pseudomonadati</taxon>
        <taxon>Pseudomonadota</taxon>
        <taxon>Gammaproteobacteria</taxon>
        <taxon>Lysobacterales</taxon>
        <taxon>Lysobacteraceae</taxon>
        <taxon>Xylella</taxon>
    </lineage>
</organism>
<reference evidence="2" key="1">
    <citation type="submission" date="2014-11" db="EMBL/GenBank/DDBJ databases">
        <title>Xylella fastidiosa Hib4 Genome Sequencing.</title>
        <authorList>
            <person name="Pierry P.M."/>
            <person name="da Silva A.M."/>
        </authorList>
    </citation>
    <scope>NUCLEOTIDE SEQUENCE [LARGE SCALE GENOMIC DNA]</scope>
    <source>
        <strain evidence="2">Hib4</strain>
    </source>
</reference>
<accession>A0ABD7BYH8</accession>
<proteinExistence type="predicted"/>
<sequence length="52" mass="5840">MQMTIKVMIAYTADIATELRSERMTAENIQGMLGHRAYSGITDVYAKHPPNI</sequence>
<gene>
    <name evidence="1" type="ORF">XFHB_07000</name>
</gene>
<protein>
    <submittedName>
        <fullName evidence="1">Integrase</fullName>
    </submittedName>
</protein>
<evidence type="ECO:0000313" key="2">
    <source>
        <dbReference type="Proteomes" id="UP000196980"/>
    </source>
</evidence>